<name>A0ABY2TKQ3_9BACT</name>
<organism evidence="1 2">
    <name type="scientific">Campylobacter taeniopygiae</name>
    <dbReference type="NCBI Taxonomy" id="2510188"/>
    <lineage>
        <taxon>Bacteria</taxon>
        <taxon>Pseudomonadati</taxon>
        <taxon>Campylobacterota</taxon>
        <taxon>Epsilonproteobacteria</taxon>
        <taxon>Campylobacterales</taxon>
        <taxon>Campylobacteraceae</taxon>
        <taxon>Campylobacter</taxon>
    </lineage>
</organism>
<sequence length="155" mass="18193">MKKAYILITLIVLISFLGFWLSLNTTLLSYTPRFIRDTYYYLQTQILIDEKLAKYLLYKAKLENKECLNSITLNYPNPNDKIQITYYYPIAKCEDFKLISINQDANLSKDGIIIAHISIALNSQKGVNDEILINKTFILHTKENFWLKPKKTKLY</sequence>
<dbReference type="RefSeq" id="WP_137623422.1">
    <property type="nucleotide sequence ID" value="NZ_NXLY01000003.1"/>
</dbReference>
<evidence type="ECO:0000313" key="1">
    <source>
        <dbReference type="EMBL" id="TKX34451.1"/>
    </source>
</evidence>
<accession>A0ABY2TKQ3</accession>
<reference evidence="1 2" key="1">
    <citation type="submission" date="2018-05" db="EMBL/GenBank/DDBJ databases">
        <title>Novel Campyloabacter and Helicobacter Species and Strains.</title>
        <authorList>
            <person name="Mannion A.J."/>
            <person name="Shen Z."/>
            <person name="Fox J.G."/>
        </authorList>
    </citation>
    <scope>NUCLEOTIDE SEQUENCE [LARGE SCALE GENOMIC DNA]</scope>
    <source>
        <strain evidence="2">MIT10-5678</strain>
    </source>
</reference>
<dbReference type="EMBL" id="NXLY01000003">
    <property type="protein sequence ID" value="TKX34451.1"/>
    <property type="molecule type" value="Genomic_DNA"/>
</dbReference>
<evidence type="ECO:0008006" key="3">
    <source>
        <dbReference type="Google" id="ProtNLM"/>
    </source>
</evidence>
<comment type="caution">
    <text evidence="1">The sequence shown here is derived from an EMBL/GenBank/DDBJ whole genome shotgun (WGS) entry which is preliminary data.</text>
</comment>
<dbReference type="Proteomes" id="UP000309584">
    <property type="component" value="Unassembled WGS sequence"/>
</dbReference>
<protein>
    <recommendedName>
        <fullName evidence="3">Periplasmic protein</fullName>
    </recommendedName>
</protein>
<keyword evidence="2" id="KW-1185">Reference proteome</keyword>
<gene>
    <name evidence="1" type="ORF">CQA75_02190</name>
</gene>
<evidence type="ECO:0000313" key="2">
    <source>
        <dbReference type="Proteomes" id="UP000309584"/>
    </source>
</evidence>
<proteinExistence type="predicted"/>